<evidence type="ECO:0000313" key="2">
    <source>
        <dbReference type="Proteomes" id="UP000309128"/>
    </source>
</evidence>
<keyword evidence="2" id="KW-1185">Reference proteome</keyword>
<accession>A0A5S4F1T5</accession>
<evidence type="ECO:0008006" key="3">
    <source>
        <dbReference type="Google" id="ProtNLM"/>
    </source>
</evidence>
<sequence>MTVLERAPKIHPVGMDADEGIVRTENGDLRADLVVAADGIHSKVRRALFPVHPGPAYSGVWNCWCYGQGVDVTASA</sequence>
<dbReference type="RefSeq" id="WP_138672126.1">
    <property type="nucleotide sequence ID" value="NZ_VCKY01000210.1"/>
</dbReference>
<reference evidence="1 2" key="1">
    <citation type="submission" date="2019-05" db="EMBL/GenBank/DDBJ databases">
        <title>Draft genome sequence of Nonomuraea turkmeniaca DSM 43926.</title>
        <authorList>
            <person name="Saricaoglu S."/>
            <person name="Isik K."/>
        </authorList>
    </citation>
    <scope>NUCLEOTIDE SEQUENCE [LARGE SCALE GENOMIC DNA]</scope>
    <source>
        <strain evidence="1 2">DSM 43926</strain>
    </source>
</reference>
<name>A0A5S4F1T5_9ACTN</name>
<dbReference type="Proteomes" id="UP000309128">
    <property type="component" value="Unassembled WGS sequence"/>
</dbReference>
<protein>
    <recommendedName>
        <fullName evidence="3">FAD-binding domain-containing protein</fullName>
    </recommendedName>
</protein>
<dbReference type="InterPro" id="IPR036188">
    <property type="entry name" value="FAD/NAD-bd_sf"/>
</dbReference>
<proteinExistence type="predicted"/>
<dbReference type="OrthoDB" id="4568714at2"/>
<dbReference type="Gene3D" id="3.50.50.60">
    <property type="entry name" value="FAD/NAD(P)-binding domain"/>
    <property type="match status" value="1"/>
</dbReference>
<evidence type="ECO:0000313" key="1">
    <source>
        <dbReference type="EMBL" id="TMR09925.1"/>
    </source>
</evidence>
<dbReference type="AlphaFoldDB" id="A0A5S4F1T5"/>
<organism evidence="1 2">
    <name type="scientific">Nonomuraea turkmeniaca</name>
    <dbReference type="NCBI Taxonomy" id="103838"/>
    <lineage>
        <taxon>Bacteria</taxon>
        <taxon>Bacillati</taxon>
        <taxon>Actinomycetota</taxon>
        <taxon>Actinomycetes</taxon>
        <taxon>Streptosporangiales</taxon>
        <taxon>Streptosporangiaceae</taxon>
        <taxon>Nonomuraea</taxon>
    </lineage>
</organism>
<gene>
    <name evidence="1" type="ORF">ETD86_41565</name>
</gene>
<dbReference type="EMBL" id="VCKY01000210">
    <property type="protein sequence ID" value="TMR09925.1"/>
    <property type="molecule type" value="Genomic_DNA"/>
</dbReference>
<dbReference type="SUPFAM" id="SSF51905">
    <property type="entry name" value="FAD/NAD(P)-binding domain"/>
    <property type="match status" value="1"/>
</dbReference>
<comment type="caution">
    <text evidence="1">The sequence shown here is derived from an EMBL/GenBank/DDBJ whole genome shotgun (WGS) entry which is preliminary data.</text>
</comment>